<gene>
    <name evidence="8" type="primary">LOC110685095</name>
</gene>
<feature type="domain" description="MADS-box" evidence="7">
    <location>
        <begin position="14"/>
        <end position="74"/>
    </location>
</feature>
<dbReference type="GO" id="GO:0045944">
    <property type="term" value="P:positive regulation of transcription by RNA polymerase II"/>
    <property type="evidence" value="ECO:0007669"/>
    <property type="project" value="InterPro"/>
</dbReference>
<dbReference type="GO" id="GO:0000981">
    <property type="term" value="F:DNA-binding transcription factor activity, RNA polymerase II-specific"/>
    <property type="evidence" value="ECO:0007669"/>
    <property type="project" value="TreeGrafter"/>
</dbReference>
<dbReference type="PROSITE" id="PS50066">
    <property type="entry name" value="MADS_BOX_2"/>
    <property type="match status" value="1"/>
</dbReference>
<dbReference type="Gene3D" id="3.40.1810.10">
    <property type="entry name" value="Transcription factor, MADS-box"/>
    <property type="match status" value="1"/>
</dbReference>
<keyword evidence="4" id="KW-0804">Transcription</keyword>
<dbReference type="Proteomes" id="UP000596660">
    <property type="component" value="Unplaced"/>
</dbReference>
<keyword evidence="9" id="KW-1185">Reference proteome</keyword>
<evidence type="ECO:0000313" key="8">
    <source>
        <dbReference type="EnsemblPlants" id="AUR62027033-RA:cds"/>
    </source>
</evidence>
<evidence type="ECO:0000256" key="4">
    <source>
        <dbReference type="ARBA" id="ARBA00023163"/>
    </source>
</evidence>
<reference evidence="8" key="1">
    <citation type="journal article" date="2017" name="Nature">
        <title>The genome of Chenopodium quinoa.</title>
        <authorList>
            <person name="Jarvis D.E."/>
            <person name="Ho Y.S."/>
            <person name="Lightfoot D.J."/>
            <person name="Schmoeckel S.M."/>
            <person name="Li B."/>
            <person name="Borm T.J.A."/>
            <person name="Ohyanagi H."/>
            <person name="Mineta K."/>
            <person name="Michell C.T."/>
            <person name="Saber N."/>
            <person name="Kharbatia N.M."/>
            <person name="Rupper R.R."/>
            <person name="Sharp A.R."/>
            <person name="Dally N."/>
            <person name="Boughton B.A."/>
            <person name="Woo Y.H."/>
            <person name="Gao G."/>
            <person name="Schijlen E.G.W.M."/>
            <person name="Guo X."/>
            <person name="Momin A.A."/>
            <person name="Negrao S."/>
            <person name="Al-Babili S."/>
            <person name="Gehring C."/>
            <person name="Roessner U."/>
            <person name="Jung C."/>
            <person name="Murphy K."/>
            <person name="Arold S.T."/>
            <person name="Gojobori T."/>
            <person name="van der Linden C.G."/>
            <person name="van Loo E.N."/>
            <person name="Jellen E.N."/>
            <person name="Maughan P.J."/>
            <person name="Tester M."/>
        </authorList>
    </citation>
    <scope>NUCLEOTIDE SEQUENCE [LARGE SCALE GENOMIC DNA]</scope>
    <source>
        <strain evidence="8">cv. PI 614886</strain>
    </source>
</reference>
<dbReference type="InterPro" id="IPR036879">
    <property type="entry name" value="TF_MADSbox_sf"/>
</dbReference>
<evidence type="ECO:0000256" key="6">
    <source>
        <dbReference type="SAM" id="MobiDB-lite"/>
    </source>
</evidence>
<dbReference type="InterPro" id="IPR033896">
    <property type="entry name" value="MEF2-like_N"/>
</dbReference>
<evidence type="ECO:0000256" key="2">
    <source>
        <dbReference type="ARBA" id="ARBA00023015"/>
    </source>
</evidence>
<organism evidence="8 9">
    <name type="scientific">Chenopodium quinoa</name>
    <name type="common">Quinoa</name>
    <dbReference type="NCBI Taxonomy" id="63459"/>
    <lineage>
        <taxon>Eukaryota</taxon>
        <taxon>Viridiplantae</taxon>
        <taxon>Streptophyta</taxon>
        <taxon>Embryophyta</taxon>
        <taxon>Tracheophyta</taxon>
        <taxon>Spermatophyta</taxon>
        <taxon>Magnoliopsida</taxon>
        <taxon>eudicotyledons</taxon>
        <taxon>Gunneridae</taxon>
        <taxon>Pentapetalae</taxon>
        <taxon>Caryophyllales</taxon>
        <taxon>Chenopodiaceae</taxon>
        <taxon>Chenopodioideae</taxon>
        <taxon>Atripliceae</taxon>
        <taxon>Chenopodium</taxon>
    </lineage>
</organism>
<dbReference type="InterPro" id="IPR002100">
    <property type="entry name" value="TF_MADSbox"/>
</dbReference>
<evidence type="ECO:0000256" key="1">
    <source>
        <dbReference type="ARBA" id="ARBA00004123"/>
    </source>
</evidence>
<dbReference type="FunFam" id="3.40.1810.10:FF:000006">
    <property type="entry name" value="Agamous-like MADS-box protein AGL62"/>
    <property type="match status" value="1"/>
</dbReference>
<keyword evidence="3" id="KW-0238">DNA-binding</keyword>
<comment type="subcellular location">
    <subcellularLocation>
        <location evidence="1">Nucleus</location>
    </subcellularLocation>
</comment>
<protein>
    <recommendedName>
        <fullName evidence="7">MADS-box domain-containing protein</fullName>
    </recommendedName>
</protein>
<evidence type="ECO:0000313" key="9">
    <source>
        <dbReference type="Proteomes" id="UP000596660"/>
    </source>
</evidence>
<dbReference type="CDD" id="cd00265">
    <property type="entry name" value="MADS_MEF2_like"/>
    <property type="match status" value="1"/>
</dbReference>
<dbReference type="OMA" id="KKEAYME"/>
<feature type="region of interest" description="Disordered" evidence="6">
    <location>
        <begin position="169"/>
        <end position="191"/>
    </location>
</feature>
<evidence type="ECO:0000256" key="3">
    <source>
        <dbReference type="ARBA" id="ARBA00023125"/>
    </source>
</evidence>
<dbReference type="Gramene" id="AUR62027033-RA">
    <property type="protein sequence ID" value="AUR62027033-RA:cds"/>
    <property type="gene ID" value="AUR62027033"/>
</dbReference>
<dbReference type="GO" id="GO:0005634">
    <property type="term" value="C:nucleus"/>
    <property type="evidence" value="ECO:0007669"/>
    <property type="project" value="UniProtKB-SubCell"/>
</dbReference>
<reference evidence="8" key="2">
    <citation type="submission" date="2021-03" db="UniProtKB">
        <authorList>
            <consortium name="EnsemblPlants"/>
        </authorList>
    </citation>
    <scope>IDENTIFICATION</scope>
</reference>
<dbReference type="SUPFAM" id="SSF55455">
    <property type="entry name" value="SRF-like"/>
    <property type="match status" value="1"/>
</dbReference>
<dbReference type="PRINTS" id="PR00404">
    <property type="entry name" value="MADSDOMAIN"/>
</dbReference>
<dbReference type="GO" id="GO:0000978">
    <property type="term" value="F:RNA polymerase II cis-regulatory region sequence-specific DNA binding"/>
    <property type="evidence" value="ECO:0007669"/>
    <property type="project" value="TreeGrafter"/>
</dbReference>
<dbReference type="AlphaFoldDB" id="A0A803MC40"/>
<dbReference type="PANTHER" id="PTHR11945">
    <property type="entry name" value="MADS BOX PROTEIN"/>
    <property type="match status" value="1"/>
</dbReference>
<evidence type="ECO:0000259" key="7">
    <source>
        <dbReference type="PROSITE" id="PS50066"/>
    </source>
</evidence>
<accession>A0A803MC40</accession>
<keyword evidence="5" id="KW-0539">Nucleus</keyword>
<evidence type="ECO:0000256" key="5">
    <source>
        <dbReference type="ARBA" id="ARBA00023242"/>
    </source>
</evidence>
<sequence>MSMAEESEVKSKPLGKRKIAIEKIEDKARKQVTFTKRRKGVFKKASELCTLCNAEVAVLTFSGAGKVFSFGHPSADEVINRYINGSKSSSSSLSLDSSSVTNEHVGKEKLLHGATCSDEQDLCWWQKPVEGLGLEELEKIMTSLIELMNNVASKIGNCWSNNNNVGSSANTPKSGLDLNEAYSPKSNGADE</sequence>
<dbReference type="PANTHER" id="PTHR11945:SF629">
    <property type="entry name" value="OS02G0164450 PROTEIN"/>
    <property type="match status" value="1"/>
</dbReference>
<proteinExistence type="predicted"/>
<keyword evidence="2" id="KW-0805">Transcription regulation</keyword>
<dbReference type="EnsemblPlants" id="AUR62027033-RA">
    <property type="protein sequence ID" value="AUR62027033-RA:cds"/>
    <property type="gene ID" value="AUR62027033"/>
</dbReference>
<dbReference type="Pfam" id="PF00319">
    <property type="entry name" value="SRF-TF"/>
    <property type="match status" value="1"/>
</dbReference>
<dbReference type="GO" id="GO:0046983">
    <property type="term" value="F:protein dimerization activity"/>
    <property type="evidence" value="ECO:0007669"/>
    <property type="project" value="InterPro"/>
</dbReference>
<dbReference type="SMART" id="SM00432">
    <property type="entry name" value="MADS"/>
    <property type="match status" value="1"/>
</dbReference>
<name>A0A803MC40_CHEQI</name>